<gene>
    <name evidence="2" type="ORF">RYX56_06665</name>
</gene>
<organism evidence="2 3">
    <name type="scientific">Alkalihalophilus lindianensis</name>
    <dbReference type="NCBI Taxonomy" id="1630542"/>
    <lineage>
        <taxon>Bacteria</taxon>
        <taxon>Bacillati</taxon>
        <taxon>Bacillota</taxon>
        <taxon>Bacilli</taxon>
        <taxon>Bacillales</taxon>
        <taxon>Bacillaceae</taxon>
        <taxon>Alkalihalophilus</taxon>
    </lineage>
</organism>
<feature type="transmembrane region" description="Helical" evidence="1">
    <location>
        <begin position="85"/>
        <end position="105"/>
    </location>
</feature>
<sequence>MLFIGAGIGSLYYATSFYLLVLSGAIFVIGEMLILPTIDSTISQLSTAGLIGLFFGLANVMSGLGEAGGNFMGGQSLETGTEIGYLPWVTYGITGVILFLGVLLLKNGSH</sequence>
<accession>A0ABU3X840</accession>
<evidence type="ECO:0000313" key="2">
    <source>
        <dbReference type="EMBL" id="MDV2684052.1"/>
    </source>
</evidence>
<feature type="transmembrane region" description="Helical" evidence="1">
    <location>
        <begin position="12"/>
        <end position="35"/>
    </location>
</feature>
<keyword evidence="3" id="KW-1185">Reference proteome</keyword>
<dbReference type="SUPFAM" id="SSF103473">
    <property type="entry name" value="MFS general substrate transporter"/>
    <property type="match status" value="1"/>
</dbReference>
<keyword evidence="1" id="KW-1133">Transmembrane helix</keyword>
<feature type="transmembrane region" description="Helical" evidence="1">
    <location>
        <begin position="47"/>
        <end position="65"/>
    </location>
</feature>
<dbReference type="RefSeq" id="WP_317121271.1">
    <property type="nucleotide sequence ID" value="NZ_JAWJBA010000001.1"/>
</dbReference>
<reference evidence="2 3" key="1">
    <citation type="submission" date="2023-10" db="EMBL/GenBank/DDBJ databases">
        <title>Screening of Alkalihalobacillus lindianensis BZ-TG-R113 and Its Alleviation of Salt Stress on Rapeseed Growth.</title>
        <authorList>
            <person name="Zhao B."/>
            <person name="Guo T."/>
        </authorList>
    </citation>
    <scope>NUCLEOTIDE SEQUENCE [LARGE SCALE GENOMIC DNA]</scope>
    <source>
        <strain evidence="2 3">BZ-TG-R113</strain>
    </source>
</reference>
<keyword evidence="1" id="KW-0812">Transmembrane</keyword>
<dbReference type="Gene3D" id="1.20.1250.20">
    <property type="entry name" value="MFS general substrate transporter like domains"/>
    <property type="match status" value="1"/>
</dbReference>
<comment type="caution">
    <text evidence="2">The sequence shown here is derived from an EMBL/GenBank/DDBJ whole genome shotgun (WGS) entry which is preliminary data.</text>
</comment>
<dbReference type="EMBL" id="JAWJBA010000001">
    <property type="protein sequence ID" value="MDV2684052.1"/>
    <property type="molecule type" value="Genomic_DNA"/>
</dbReference>
<dbReference type="InterPro" id="IPR036259">
    <property type="entry name" value="MFS_trans_sf"/>
</dbReference>
<evidence type="ECO:0000256" key="1">
    <source>
        <dbReference type="SAM" id="Phobius"/>
    </source>
</evidence>
<evidence type="ECO:0000313" key="3">
    <source>
        <dbReference type="Proteomes" id="UP001287282"/>
    </source>
</evidence>
<name>A0ABU3X840_9BACI</name>
<keyword evidence="1" id="KW-0472">Membrane</keyword>
<protein>
    <submittedName>
        <fullName evidence="2">Uncharacterized protein</fullName>
    </submittedName>
</protein>
<dbReference type="Proteomes" id="UP001287282">
    <property type="component" value="Unassembled WGS sequence"/>
</dbReference>
<proteinExistence type="predicted"/>